<proteinExistence type="inferred from homology"/>
<feature type="domain" description="AAA+ ATPase" evidence="3">
    <location>
        <begin position="244"/>
        <end position="384"/>
    </location>
</feature>
<dbReference type="InterPro" id="IPR000642">
    <property type="entry name" value="Peptidase_M41"/>
</dbReference>
<dbReference type="Proteomes" id="UP001596060">
    <property type="component" value="Unassembled WGS sequence"/>
</dbReference>
<dbReference type="InterPro" id="IPR003959">
    <property type="entry name" value="ATPase_AAA_core"/>
</dbReference>
<protein>
    <submittedName>
        <fullName evidence="4">AAA family ATPase</fullName>
    </submittedName>
</protein>
<dbReference type="CDD" id="cd19481">
    <property type="entry name" value="RecA-like_protease"/>
    <property type="match status" value="1"/>
</dbReference>
<evidence type="ECO:0000313" key="4">
    <source>
        <dbReference type="EMBL" id="MFC5507078.1"/>
    </source>
</evidence>
<evidence type="ECO:0000256" key="1">
    <source>
        <dbReference type="RuleBase" id="RU003651"/>
    </source>
</evidence>
<dbReference type="RefSeq" id="WP_377817358.1">
    <property type="nucleotide sequence ID" value="NZ_JBHSLU010000062.1"/>
</dbReference>
<name>A0ABW0P3X7_9HYPH</name>
<reference evidence="5" key="1">
    <citation type="journal article" date="2019" name="Int. J. Syst. Evol. Microbiol.">
        <title>The Global Catalogue of Microorganisms (GCM) 10K type strain sequencing project: providing services to taxonomists for standard genome sequencing and annotation.</title>
        <authorList>
            <consortium name="The Broad Institute Genomics Platform"/>
            <consortium name="The Broad Institute Genome Sequencing Center for Infectious Disease"/>
            <person name="Wu L."/>
            <person name="Ma J."/>
        </authorList>
    </citation>
    <scope>NUCLEOTIDE SEQUENCE [LARGE SCALE GENOMIC DNA]</scope>
    <source>
        <strain evidence="5">CCUG 43117</strain>
    </source>
</reference>
<dbReference type="PANTHER" id="PTHR23076:SF97">
    <property type="entry name" value="ATP-DEPENDENT ZINC METALLOPROTEASE YME1L1"/>
    <property type="match status" value="1"/>
</dbReference>
<sequence length="636" mass="68483">MRFVEEAGQLPAERERVRSKSKKPVDRPSTLEALGRKMLEEAISPQLRQRIMRESGFALLIEAPSASWCETIAAAAAELRRWSAEYVHDGSNKNHKPSYKSREAVEALSAGRSLLGVSPDPRILLPSALVQAADSWVVVRQPNSATIAAVIAAVTGRVGISLPEDVVVGLDHDDIVAAIRRGSTARGCRDRLAAARRSRILRYSNAEIPRIEELSGYGAAGGWAKDLIDGFAHFRAEKVTFAALQSRVVLASEPGLGKTTFAKALAKSLEVPLISTSVATLFSNEDGHLGDVIRSLDQTFREARSSAPSVLLLDELDALPNRATMDNRARDFWTPVVTRFLTALDALADAPVVVVGATNHAERLDSALVRAGRLEKVIRIGPPSPDDIAQILRQQLGRELLRADLAPLTCLALGRTGADIVSAVKLARTLARQQGRRLALEDLHRAFLPDDRRSAPLLRRIACHEAGHAVATVLLTSNILHFVSLVCDAGSAGRSMSTPGPDGIVRLDDVEAEIICNLAGRAAEEVLVGDISAGGISDLESATRLVVMLHAGAGLRGKLTHLFAANASTTLAEHPHLRRVVERDLRRLHKRAIAFVRANRWTVEAVADALLAQSVVTGDFVANLVRSAGPPFPPSR</sequence>
<dbReference type="EMBL" id="JBHSLU010000062">
    <property type="protein sequence ID" value="MFC5507078.1"/>
    <property type="molecule type" value="Genomic_DNA"/>
</dbReference>
<gene>
    <name evidence="4" type="ORF">ACFPN9_17715</name>
</gene>
<organism evidence="4 5">
    <name type="scientific">Bosea massiliensis</name>
    <dbReference type="NCBI Taxonomy" id="151419"/>
    <lineage>
        <taxon>Bacteria</taxon>
        <taxon>Pseudomonadati</taxon>
        <taxon>Pseudomonadota</taxon>
        <taxon>Alphaproteobacteria</taxon>
        <taxon>Hyphomicrobiales</taxon>
        <taxon>Boseaceae</taxon>
        <taxon>Bosea</taxon>
    </lineage>
</organism>
<dbReference type="InterPro" id="IPR003960">
    <property type="entry name" value="ATPase_AAA_CS"/>
</dbReference>
<evidence type="ECO:0000259" key="3">
    <source>
        <dbReference type="SMART" id="SM00382"/>
    </source>
</evidence>
<keyword evidence="1" id="KW-0547">Nucleotide-binding</keyword>
<comment type="caution">
    <text evidence="4">The sequence shown here is derived from an EMBL/GenBank/DDBJ whole genome shotgun (WGS) entry which is preliminary data.</text>
</comment>
<dbReference type="InterPro" id="IPR037219">
    <property type="entry name" value="Peptidase_M41-like"/>
</dbReference>
<comment type="similarity">
    <text evidence="1">Belongs to the AAA ATPase family.</text>
</comment>
<dbReference type="PROSITE" id="PS00674">
    <property type="entry name" value="AAA"/>
    <property type="match status" value="1"/>
</dbReference>
<dbReference type="SUPFAM" id="SSF52540">
    <property type="entry name" value="P-loop containing nucleoside triphosphate hydrolases"/>
    <property type="match status" value="1"/>
</dbReference>
<dbReference type="PANTHER" id="PTHR23076">
    <property type="entry name" value="METALLOPROTEASE M41 FTSH"/>
    <property type="match status" value="1"/>
</dbReference>
<dbReference type="InterPro" id="IPR003593">
    <property type="entry name" value="AAA+_ATPase"/>
</dbReference>
<keyword evidence="1" id="KW-0067">ATP-binding</keyword>
<feature type="region of interest" description="Disordered" evidence="2">
    <location>
        <begin position="1"/>
        <end position="28"/>
    </location>
</feature>
<dbReference type="Pfam" id="PF00004">
    <property type="entry name" value="AAA"/>
    <property type="match status" value="1"/>
</dbReference>
<dbReference type="InterPro" id="IPR027417">
    <property type="entry name" value="P-loop_NTPase"/>
</dbReference>
<accession>A0ABW0P3X7</accession>
<feature type="compositionally biased region" description="Basic and acidic residues" evidence="2">
    <location>
        <begin position="12"/>
        <end position="26"/>
    </location>
</feature>
<dbReference type="Gene3D" id="3.40.50.300">
    <property type="entry name" value="P-loop containing nucleotide triphosphate hydrolases"/>
    <property type="match status" value="1"/>
</dbReference>
<evidence type="ECO:0000256" key="2">
    <source>
        <dbReference type="SAM" id="MobiDB-lite"/>
    </source>
</evidence>
<evidence type="ECO:0000313" key="5">
    <source>
        <dbReference type="Proteomes" id="UP001596060"/>
    </source>
</evidence>
<dbReference type="Pfam" id="PF01434">
    <property type="entry name" value="Peptidase_M41"/>
    <property type="match status" value="1"/>
</dbReference>
<dbReference type="Gene3D" id="1.10.8.60">
    <property type="match status" value="1"/>
</dbReference>
<dbReference type="SUPFAM" id="SSF140990">
    <property type="entry name" value="FtsH protease domain-like"/>
    <property type="match status" value="1"/>
</dbReference>
<keyword evidence="5" id="KW-1185">Reference proteome</keyword>
<dbReference type="Gene3D" id="1.20.58.760">
    <property type="entry name" value="Peptidase M41"/>
    <property type="match status" value="1"/>
</dbReference>
<dbReference type="SMART" id="SM00382">
    <property type="entry name" value="AAA"/>
    <property type="match status" value="1"/>
</dbReference>